<evidence type="ECO:0008006" key="4">
    <source>
        <dbReference type="Google" id="ProtNLM"/>
    </source>
</evidence>
<feature type="transmembrane region" description="Helical" evidence="1">
    <location>
        <begin position="21"/>
        <end position="43"/>
    </location>
</feature>
<keyword evidence="1" id="KW-0472">Membrane</keyword>
<name>A0ABN3WQX0_9ACTN</name>
<sequence length="183" mass="19439">MTRTRPAPTPRGLRPAPAGRLRTAARTAAVVSCVPYVALKAAWIAGSSVGIPDGSTLLDHPGLMAAANSVTLLMDATVVVLALALRRGRSLPLRTPPALAWTGSGVLGCWGGWLLVASALPVTDGAEQATARPLRVQVSRRAPRGELAPSGRSRLARLQSLRPYAGTWALRAEAPRMSWWRRR</sequence>
<accession>A0ABN3WQX0</accession>
<evidence type="ECO:0000313" key="3">
    <source>
        <dbReference type="Proteomes" id="UP001500403"/>
    </source>
</evidence>
<organism evidence="2 3">
    <name type="scientific">Streptomyces enissocaesilis</name>
    <dbReference type="NCBI Taxonomy" id="332589"/>
    <lineage>
        <taxon>Bacteria</taxon>
        <taxon>Bacillati</taxon>
        <taxon>Actinomycetota</taxon>
        <taxon>Actinomycetes</taxon>
        <taxon>Kitasatosporales</taxon>
        <taxon>Streptomycetaceae</taxon>
        <taxon>Streptomyces</taxon>
        <taxon>Streptomyces rochei group</taxon>
    </lineage>
</organism>
<keyword evidence="3" id="KW-1185">Reference proteome</keyword>
<protein>
    <recommendedName>
        <fullName evidence="4">DUF4267 domain-containing protein</fullName>
    </recommendedName>
</protein>
<proteinExistence type="predicted"/>
<gene>
    <name evidence="2" type="ORF">GCM10010446_06570</name>
</gene>
<keyword evidence="1" id="KW-0812">Transmembrane</keyword>
<feature type="transmembrane region" description="Helical" evidence="1">
    <location>
        <begin position="63"/>
        <end position="85"/>
    </location>
</feature>
<evidence type="ECO:0000256" key="1">
    <source>
        <dbReference type="SAM" id="Phobius"/>
    </source>
</evidence>
<keyword evidence="1" id="KW-1133">Transmembrane helix</keyword>
<reference evidence="2 3" key="1">
    <citation type="journal article" date="2019" name="Int. J. Syst. Evol. Microbiol.">
        <title>The Global Catalogue of Microorganisms (GCM) 10K type strain sequencing project: providing services to taxonomists for standard genome sequencing and annotation.</title>
        <authorList>
            <consortium name="The Broad Institute Genomics Platform"/>
            <consortium name="The Broad Institute Genome Sequencing Center for Infectious Disease"/>
            <person name="Wu L."/>
            <person name="Ma J."/>
        </authorList>
    </citation>
    <scope>NUCLEOTIDE SEQUENCE [LARGE SCALE GENOMIC DNA]</scope>
    <source>
        <strain evidence="2 3">JCM 9088</strain>
    </source>
</reference>
<evidence type="ECO:0000313" key="2">
    <source>
        <dbReference type="EMBL" id="GAA2925032.1"/>
    </source>
</evidence>
<comment type="caution">
    <text evidence="2">The sequence shown here is derived from an EMBL/GenBank/DDBJ whole genome shotgun (WGS) entry which is preliminary data.</text>
</comment>
<dbReference type="RefSeq" id="WP_344490257.1">
    <property type="nucleotide sequence ID" value="NZ_BAAAUD010000009.1"/>
</dbReference>
<dbReference type="EMBL" id="BAAAUD010000009">
    <property type="protein sequence ID" value="GAA2925032.1"/>
    <property type="molecule type" value="Genomic_DNA"/>
</dbReference>
<dbReference type="Proteomes" id="UP001500403">
    <property type="component" value="Unassembled WGS sequence"/>
</dbReference>